<sequence>MEVNDLTAFSQLSPKEKTQFLLLRDNGSKEFKSWFDVLAENCFSSLRAAFIELHATKDIEAGEEIYFCYDPDLNTKTKYERHQFLGLDGKVQISQSPLIVDPKAKAAAEARNIPLASRMVLHLLTVVLLEEERLLDDWAVKIEPGVAKPVALFLSEYNHEIAELALAQDAWLKKLQVAFELYERANLVDEVIKRMFQLMGQVCPSRVMAPWA</sequence>
<proteinExistence type="predicted"/>
<evidence type="ECO:0000313" key="1">
    <source>
        <dbReference type="EMBL" id="OQE22718.1"/>
    </source>
</evidence>
<comment type="caution">
    <text evidence="1">The sequence shown here is derived from an EMBL/GenBank/DDBJ whole genome shotgun (WGS) entry which is preliminary data.</text>
</comment>
<gene>
    <name evidence="1" type="ORF">PENFLA_c012G06889</name>
</gene>
<evidence type="ECO:0000313" key="2">
    <source>
        <dbReference type="Proteomes" id="UP000191342"/>
    </source>
</evidence>
<keyword evidence="2" id="KW-1185">Reference proteome</keyword>
<organism evidence="1 2">
    <name type="scientific">Penicillium flavigenum</name>
    <dbReference type="NCBI Taxonomy" id="254877"/>
    <lineage>
        <taxon>Eukaryota</taxon>
        <taxon>Fungi</taxon>
        <taxon>Dikarya</taxon>
        <taxon>Ascomycota</taxon>
        <taxon>Pezizomycotina</taxon>
        <taxon>Eurotiomycetes</taxon>
        <taxon>Eurotiomycetidae</taxon>
        <taxon>Eurotiales</taxon>
        <taxon>Aspergillaceae</taxon>
        <taxon>Penicillium</taxon>
    </lineage>
</organism>
<name>A0A1V6T8N8_9EURO</name>
<dbReference type="InterPro" id="IPR046341">
    <property type="entry name" value="SET_dom_sf"/>
</dbReference>
<reference evidence="2" key="1">
    <citation type="journal article" date="2017" name="Nat. Microbiol.">
        <title>Global analysis of biosynthetic gene clusters reveals vast potential of secondary metabolite production in Penicillium species.</title>
        <authorList>
            <person name="Nielsen J.C."/>
            <person name="Grijseels S."/>
            <person name="Prigent S."/>
            <person name="Ji B."/>
            <person name="Dainat J."/>
            <person name="Nielsen K.F."/>
            <person name="Frisvad J.C."/>
            <person name="Workman M."/>
            <person name="Nielsen J."/>
        </authorList>
    </citation>
    <scope>NUCLEOTIDE SEQUENCE [LARGE SCALE GENOMIC DNA]</scope>
    <source>
        <strain evidence="2">IBT 14082</strain>
    </source>
</reference>
<dbReference type="EMBL" id="MLQL01000012">
    <property type="protein sequence ID" value="OQE22718.1"/>
    <property type="molecule type" value="Genomic_DNA"/>
</dbReference>
<dbReference type="Proteomes" id="UP000191342">
    <property type="component" value="Unassembled WGS sequence"/>
</dbReference>
<dbReference type="OrthoDB" id="265717at2759"/>
<evidence type="ECO:0008006" key="3">
    <source>
        <dbReference type="Google" id="ProtNLM"/>
    </source>
</evidence>
<protein>
    <recommendedName>
        <fullName evidence="3">SET domain-containing protein</fullName>
    </recommendedName>
</protein>
<dbReference type="STRING" id="254877.A0A1V6T8N8"/>
<dbReference type="AlphaFoldDB" id="A0A1V6T8N8"/>
<accession>A0A1V6T8N8</accession>
<dbReference type="SUPFAM" id="SSF82199">
    <property type="entry name" value="SET domain"/>
    <property type="match status" value="1"/>
</dbReference>